<dbReference type="PANTHER" id="PTHR11575:SF24">
    <property type="entry name" value="5'-NUCLEOTIDASE"/>
    <property type="match status" value="1"/>
</dbReference>
<dbReference type="InterPro" id="IPR036907">
    <property type="entry name" value="5'-Nucleotdase_C_sf"/>
</dbReference>
<dbReference type="SUPFAM" id="SSF55816">
    <property type="entry name" value="5'-nucleotidase (syn. UDP-sugar hydrolase), C-terminal domain"/>
    <property type="match status" value="2"/>
</dbReference>
<organism evidence="7 8">
    <name type="scientific">Mya arenaria</name>
    <name type="common">Soft-shell clam</name>
    <dbReference type="NCBI Taxonomy" id="6604"/>
    <lineage>
        <taxon>Eukaryota</taxon>
        <taxon>Metazoa</taxon>
        <taxon>Spiralia</taxon>
        <taxon>Lophotrochozoa</taxon>
        <taxon>Mollusca</taxon>
        <taxon>Bivalvia</taxon>
        <taxon>Autobranchia</taxon>
        <taxon>Heteroconchia</taxon>
        <taxon>Euheterodonta</taxon>
        <taxon>Imparidentia</taxon>
        <taxon>Neoheterodontei</taxon>
        <taxon>Myida</taxon>
        <taxon>Myoidea</taxon>
        <taxon>Myidae</taxon>
        <taxon>Mya</taxon>
    </lineage>
</organism>
<protein>
    <recommendedName>
        <fullName evidence="3">5'-nucleotidase</fullName>
        <ecNumber evidence="3">3.1.3.5</ecNumber>
    </recommendedName>
</protein>
<dbReference type="Pfam" id="PF00149">
    <property type="entry name" value="Metallophos"/>
    <property type="match status" value="2"/>
</dbReference>
<dbReference type="EMBL" id="CP111017">
    <property type="protein sequence ID" value="WAR07536.1"/>
    <property type="molecule type" value="Genomic_DNA"/>
</dbReference>
<feature type="domain" description="Calcineurin-like phosphoesterase" evidence="5">
    <location>
        <begin position="25"/>
        <end position="239"/>
    </location>
</feature>
<dbReference type="EC" id="3.1.3.5" evidence="3"/>
<evidence type="ECO:0000259" key="6">
    <source>
        <dbReference type="Pfam" id="PF02872"/>
    </source>
</evidence>
<evidence type="ECO:0000256" key="2">
    <source>
        <dbReference type="ARBA" id="ARBA00006654"/>
    </source>
</evidence>
<accession>A0ABY7EFE3</accession>
<dbReference type="Gene3D" id="3.90.780.10">
    <property type="entry name" value="5'-Nucleotidase, C-terminal domain"/>
    <property type="match status" value="2"/>
</dbReference>
<name>A0ABY7EFE3_MYAAR</name>
<dbReference type="SUPFAM" id="SSF56300">
    <property type="entry name" value="Metallo-dependent phosphatases"/>
    <property type="match status" value="2"/>
</dbReference>
<evidence type="ECO:0000256" key="1">
    <source>
        <dbReference type="ARBA" id="ARBA00000815"/>
    </source>
</evidence>
<dbReference type="CDD" id="cd07409">
    <property type="entry name" value="MPP_CD73_N"/>
    <property type="match status" value="2"/>
</dbReference>
<feature type="domain" description="Calcineurin-like phosphoesterase" evidence="5">
    <location>
        <begin position="549"/>
        <end position="763"/>
    </location>
</feature>
<dbReference type="Gene3D" id="3.60.21.10">
    <property type="match status" value="2"/>
</dbReference>
<dbReference type="InterPro" id="IPR008334">
    <property type="entry name" value="5'-Nucleotdase_C"/>
</dbReference>
<evidence type="ECO:0000256" key="4">
    <source>
        <dbReference type="ARBA" id="ARBA00022729"/>
    </source>
</evidence>
<evidence type="ECO:0000313" key="7">
    <source>
        <dbReference type="EMBL" id="WAR07536.1"/>
    </source>
</evidence>
<dbReference type="InterPro" id="IPR004843">
    <property type="entry name" value="Calcineurin-like_PHP"/>
</dbReference>
<evidence type="ECO:0000256" key="3">
    <source>
        <dbReference type="ARBA" id="ARBA00012643"/>
    </source>
</evidence>
<feature type="domain" description="5'-Nucleotidase C-terminal" evidence="6">
    <location>
        <begin position="868"/>
        <end position="1030"/>
    </location>
</feature>
<dbReference type="PROSITE" id="PS00786">
    <property type="entry name" value="5_NUCLEOTIDASE_2"/>
    <property type="match status" value="2"/>
</dbReference>
<gene>
    <name evidence="7" type="ORF">MAR_017494</name>
</gene>
<reference evidence="7" key="1">
    <citation type="submission" date="2022-11" db="EMBL/GenBank/DDBJ databases">
        <title>Centuries of genome instability and evolution in soft-shell clam transmissible cancer (bioRxiv).</title>
        <authorList>
            <person name="Hart S.F.M."/>
            <person name="Yonemitsu M.A."/>
            <person name="Giersch R.M."/>
            <person name="Beal B.F."/>
            <person name="Arriagada G."/>
            <person name="Davis B.W."/>
            <person name="Ostrander E.A."/>
            <person name="Goff S.P."/>
            <person name="Metzger M.J."/>
        </authorList>
    </citation>
    <scope>NUCLEOTIDE SEQUENCE</scope>
    <source>
        <strain evidence="7">MELC-2E11</strain>
        <tissue evidence="7">Siphon/mantle</tissue>
    </source>
</reference>
<evidence type="ECO:0000313" key="8">
    <source>
        <dbReference type="Proteomes" id="UP001164746"/>
    </source>
</evidence>
<sequence>MLYKMYCYTSLVLAISARVASYELTILHTNDVHARFDQINKYGADCSVDDAAAGKCFGGVARRHTKTKDIRSGHDNVLLLDAGDQFMGTLWFFVHRGKATSYFMNQLGYDVMCLGNHEFDLGVDPLASFLGNVSFDVVSSSVDVTNEPKLSGLLSKSVIKNVGGENIGVIGYITPETQIISKPGPTVTFKDVISSVSAEVAVLQSQGVTKILALGHAGFRMDQQVAAIDGVDVVVGGHTDTFLYTGQPPSDETPEGLYPVVVSQPGGGRALVVQDFTYGKYLGFLNVTFNTNGDVTSWSGNPILLDSSIEQDAGILRELGTWRLPVDSVKLEKVGLSLVELDGLREHCRLRECNLGNMLADAMIDYYVTSGYNLSNEAWAPAAIALLNSGSIRSSIQKGTITAGDVNTVQPFRNEVDMIRINGSNLRHQLEISVSEYDVTDKHGRFLQFSGLKVTYDLRQPAMRRVHDVQVRCLNCAVPSYSPLQDDVIYNVLLPTFLIEGGDGYQFEPIEHLLFTEIYQTEGNMLYKMYCYTSLVLAISARVASYELTILHTNDVHARFEQINKYGADCSVDDAAAGKCFGGVARRNTKIKDIRSGHDNVLLLDAGDQFMGTLWFFVHRGKATSYFMNQLGYDVMCLGNHEFDLGVDPLASFLGNVSFDVVSSSVDVTNEPKLSRLLSKSVIKNVGGEHIGVIGYITPETQIISKPGPTVTFKDVISSVSAEVAVLQSQGVTKILALGHAGFRMDQQVAAIDGVDVVVGGHTDTFLYTGQPPSDETPEGLYPVVVSQPGGGRALVVQDFTYGKYLGFLNVTFNTNGDVTSWSGNPILLDSSIEQDAGILRELGTWRLPVDSVKLEKVGLSLVELDGLREHCRLRECNLGNMLADAMIDYYVTSGYNLSNEAWAPAAIALLNSGSIRSSIQKGTITAGDVNTVQPFRNEVDMIRINGSNLRHQLEISVSEYDVTDKHGRFLQFSGLKVTYDLRQPAMRRVHDVQVRCLTCAVPSYSPLQDDVIYNVLLPTFLIEGGDGYQFEPIEHLLFNRLSLGSKMKIYNI</sequence>
<dbReference type="Pfam" id="PF02872">
    <property type="entry name" value="5_nucleotid_C"/>
    <property type="match status" value="2"/>
</dbReference>
<feature type="domain" description="5'-Nucleotidase C-terminal" evidence="6">
    <location>
        <begin position="344"/>
        <end position="506"/>
    </location>
</feature>
<dbReference type="InterPro" id="IPR029052">
    <property type="entry name" value="Metallo-depent_PP-like"/>
</dbReference>
<dbReference type="InterPro" id="IPR006179">
    <property type="entry name" value="5_nucleotidase/apyrase"/>
</dbReference>
<keyword evidence="4" id="KW-0732">Signal</keyword>
<proteinExistence type="inferred from homology"/>
<dbReference type="PROSITE" id="PS00785">
    <property type="entry name" value="5_NUCLEOTIDASE_1"/>
    <property type="match status" value="2"/>
</dbReference>
<dbReference type="PANTHER" id="PTHR11575">
    <property type="entry name" value="5'-NUCLEOTIDASE-RELATED"/>
    <property type="match status" value="1"/>
</dbReference>
<keyword evidence="8" id="KW-1185">Reference proteome</keyword>
<dbReference type="Proteomes" id="UP001164746">
    <property type="component" value="Chromosome 6"/>
</dbReference>
<dbReference type="InterPro" id="IPR006146">
    <property type="entry name" value="5'-Nucleotdase_CS"/>
</dbReference>
<evidence type="ECO:0000259" key="5">
    <source>
        <dbReference type="Pfam" id="PF00149"/>
    </source>
</evidence>
<comment type="catalytic activity">
    <reaction evidence="1">
        <text>a ribonucleoside 5'-phosphate + H2O = a ribonucleoside + phosphate</text>
        <dbReference type="Rhea" id="RHEA:12484"/>
        <dbReference type="ChEBI" id="CHEBI:15377"/>
        <dbReference type="ChEBI" id="CHEBI:18254"/>
        <dbReference type="ChEBI" id="CHEBI:43474"/>
        <dbReference type="ChEBI" id="CHEBI:58043"/>
        <dbReference type="EC" id="3.1.3.5"/>
    </reaction>
</comment>
<comment type="similarity">
    <text evidence="2">Belongs to the 5'-nucleotidase family.</text>
</comment>
<dbReference type="PRINTS" id="PR01607">
    <property type="entry name" value="APYRASEFAMLY"/>
</dbReference>